<evidence type="ECO:0008006" key="5">
    <source>
        <dbReference type="Google" id="ProtNLM"/>
    </source>
</evidence>
<protein>
    <recommendedName>
        <fullName evidence="5">Apolipoprotein L3</fullName>
    </recommendedName>
</protein>
<dbReference type="GO" id="GO:0042157">
    <property type="term" value="P:lipoprotein metabolic process"/>
    <property type="evidence" value="ECO:0007669"/>
    <property type="project" value="InterPro"/>
</dbReference>
<reference evidence="3 4" key="1">
    <citation type="journal article" date="2017" name="Nat. Ecol. Evol.">
        <title>Scallop genome provides insights into evolution of bilaterian karyotype and development.</title>
        <authorList>
            <person name="Wang S."/>
            <person name="Zhang J."/>
            <person name="Jiao W."/>
            <person name="Li J."/>
            <person name="Xun X."/>
            <person name="Sun Y."/>
            <person name="Guo X."/>
            <person name="Huan P."/>
            <person name="Dong B."/>
            <person name="Zhang L."/>
            <person name="Hu X."/>
            <person name="Sun X."/>
            <person name="Wang J."/>
            <person name="Zhao C."/>
            <person name="Wang Y."/>
            <person name="Wang D."/>
            <person name="Huang X."/>
            <person name="Wang R."/>
            <person name="Lv J."/>
            <person name="Li Y."/>
            <person name="Zhang Z."/>
            <person name="Liu B."/>
            <person name="Lu W."/>
            <person name="Hui Y."/>
            <person name="Liang J."/>
            <person name="Zhou Z."/>
            <person name="Hou R."/>
            <person name="Li X."/>
            <person name="Liu Y."/>
            <person name="Li H."/>
            <person name="Ning X."/>
            <person name="Lin Y."/>
            <person name="Zhao L."/>
            <person name="Xing Q."/>
            <person name="Dou J."/>
            <person name="Li Y."/>
            <person name="Mao J."/>
            <person name="Guo H."/>
            <person name="Dou H."/>
            <person name="Li T."/>
            <person name="Mu C."/>
            <person name="Jiang W."/>
            <person name="Fu Q."/>
            <person name="Fu X."/>
            <person name="Miao Y."/>
            <person name="Liu J."/>
            <person name="Yu Q."/>
            <person name="Li R."/>
            <person name="Liao H."/>
            <person name="Li X."/>
            <person name="Kong Y."/>
            <person name="Jiang Z."/>
            <person name="Chourrout D."/>
            <person name="Li R."/>
            <person name="Bao Z."/>
        </authorList>
    </citation>
    <scope>NUCLEOTIDE SEQUENCE [LARGE SCALE GENOMIC DNA]</scope>
    <source>
        <strain evidence="3 4">PY_sf001</strain>
    </source>
</reference>
<dbReference type="Gene3D" id="3.90.70.80">
    <property type="match status" value="1"/>
</dbReference>
<feature type="transmembrane region" description="Helical" evidence="2">
    <location>
        <begin position="1013"/>
        <end position="1037"/>
    </location>
</feature>
<feature type="transmembrane region" description="Helical" evidence="2">
    <location>
        <begin position="870"/>
        <end position="890"/>
    </location>
</feature>
<dbReference type="GO" id="GO:0008289">
    <property type="term" value="F:lipid binding"/>
    <property type="evidence" value="ECO:0007669"/>
    <property type="project" value="InterPro"/>
</dbReference>
<sequence>MSDIITLELELAVQSLEERGFRTIYRPTAWDDDSFYRIVSHVKWQSFGHPKSARSAMGKVQLEKDHQLFFLAFEPPYDLYDEGKVDPKAILKTDLNNNKTLRAVPTRRDMYAAAEFLQRSIHMIYWYRTGVQMERIAPPFTYYETEDIIYILSVSQPNKTAYVQLTPTEGLTDVKIAKYSQCQELAFRRSFSHRHYDAEKTNTELIGDEWMVDQSVDNHQTANLFYSMSKAMYGFQDYHEYVRELVMTCLREDELAEAFFDSTKDDNVSETLTLKEKVRRKKENRRKYISDLQKGQTIPGTVELYAAAYLYRTEIFVERKDRKGWDVYHPLSLPRSRRTGAPFITLSNSLRLCIPTQHECSCNLVRPPVEFLESINSDILKSLAFKFVVSQTTAICCPGKRHHRHTHLDRFCNNTKTEYTRNCSSFPVGIHIDGRTLDKVTEDRATFRQCIHKLIYGTDDVSDDFEVREEAPDDEYLLHIARWLEKIIYVYSSRTNTWRVYRPDVDPINTPQRDGATQQCRYYITLLYDYTDDRYDIITPIQGCNCIMRPPAVNTKHTDARRFISKDDRHNPLTEFFLDDGIGDSFSDETQNRLSKEGYSQIHEVFHRPDMQLREVDKGHATHSLYTCLSKEIFGNKEQARKIEELVAKEMQDNAGIYASYLGVRSNLKRSTQPLQNEVDKTLVPFLLLFGHLPLLAAATVFQTPIYVLNVERSAEKKWKSSWSSFTQVRKKTAPHTMPKIQSKCRQTGKFDRYYVTLLQDPYGNFLRIVPKREVCNCEVHEPDVPGEFVSAPQNEEEIRLRSIASRQQMEWEVAEDEIIHTFRRLDNALGQNLQNIRQLMGLISTQLLMYDLIVAVFESRRRNINITSITGSSVSVVGAGLLILGFALAPVSAGATVSLSVIGGIISGLGSASVIGAKITEGALTKHQLGALIVIHELLDVLSKEAVKSNTIFKEIAEKVMTSIEGDVGELDDLDEHTSDIAVVMAPALGRLMGSFHIVPVMIARITLRVSSIIAGSVMGGLSLAIDAVIIAHAVYNLNKGNKTETSEMLRKNADLLRAIKVKLESYVHGNVG</sequence>
<evidence type="ECO:0000256" key="1">
    <source>
        <dbReference type="ARBA" id="ARBA00010090"/>
    </source>
</evidence>
<name>A0A210R5R4_MIZYE</name>
<accession>A0A210R5R4</accession>
<organism evidence="3 4">
    <name type="scientific">Mizuhopecten yessoensis</name>
    <name type="common">Japanese scallop</name>
    <name type="synonym">Patinopecten yessoensis</name>
    <dbReference type="NCBI Taxonomy" id="6573"/>
    <lineage>
        <taxon>Eukaryota</taxon>
        <taxon>Metazoa</taxon>
        <taxon>Spiralia</taxon>
        <taxon>Lophotrochozoa</taxon>
        <taxon>Mollusca</taxon>
        <taxon>Bivalvia</taxon>
        <taxon>Autobranchia</taxon>
        <taxon>Pteriomorphia</taxon>
        <taxon>Pectinida</taxon>
        <taxon>Pectinoidea</taxon>
        <taxon>Pectinidae</taxon>
        <taxon>Mizuhopecten</taxon>
    </lineage>
</organism>
<keyword evidence="4" id="KW-1185">Reference proteome</keyword>
<dbReference type="GO" id="GO:0016020">
    <property type="term" value="C:membrane"/>
    <property type="evidence" value="ECO:0007669"/>
    <property type="project" value="TreeGrafter"/>
</dbReference>
<dbReference type="InterPro" id="IPR008405">
    <property type="entry name" value="ApoL"/>
</dbReference>
<feature type="transmembrane region" description="Helical" evidence="2">
    <location>
        <begin position="896"/>
        <end position="918"/>
    </location>
</feature>
<dbReference type="AlphaFoldDB" id="A0A210R5R4"/>
<dbReference type="PANTHER" id="PTHR14096">
    <property type="entry name" value="APOLIPOPROTEIN L"/>
    <property type="match status" value="1"/>
</dbReference>
<dbReference type="CDD" id="cd22744">
    <property type="entry name" value="OTU"/>
    <property type="match status" value="1"/>
</dbReference>
<dbReference type="GO" id="GO:0006869">
    <property type="term" value="P:lipid transport"/>
    <property type="evidence" value="ECO:0007669"/>
    <property type="project" value="InterPro"/>
</dbReference>
<keyword evidence="2" id="KW-1133">Transmembrane helix</keyword>
<evidence type="ECO:0000313" key="3">
    <source>
        <dbReference type="EMBL" id="OWF56380.1"/>
    </source>
</evidence>
<dbReference type="OrthoDB" id="6143103at2759"/>
<dbReference type="EMBL" id="NEDP02000210">
    <property type="protein sequence ID" value="OWF56380.1"/>
    <property type="molecule type" value="Genomic_DNA"/>
</dbReference>
<comment type="caution">
    <text evidence="3">The sequence shown here is derived from an EMBL/GenBank/DDBJ whole genome shotgun (WGS) entry which is preliminary data.</text>
</comment>
<comment type="similarity">
    <text evidence="1">Belongs to the apolipoprotein L family.</text>
</comment>
<gene>
    <name evidence="3" type="ORF">KP79_PYT14392</name>
</gene>
<dbReference type="PANTHER" id="PTHR14096:SF28">
    <property type="entry name" value="APOLIPOPROTEIN L, 1-RELATED"/>
    <property type="match status" value="1"/>
</dbReference>
<keyword evidence="2" id="KW-0472">Membrane</keyword>
<evidence type="ECO:0000313" key="4">
    <source>
        <dbReference type="Proteomes" id="UP000242188"/>
    </source>
</evidence>
<dbReference type="Proteomes" id="UP000242188">
    <property type="component" value="Unassembled WGS sequence"/>
</dbReference>
<proteinExistence type="inferred from homology"/>
<dbReference type="GO" id="GO:0005576">
    <property type="term" value="C:extracellular region"/>
    <property type="evidence" value="ECO:0007669"/>
    <property type="project" value="InterPro"/>
</dbReference>
<evidence type="ECO:0000256" key="2">
    <source>
        <dbReference type="SAM" id="Phobius"/>
    </source>
</evidence>
<keyword evidence="2" id="KW-0812">Transmembrane</keyword>